<keyword evidence="6" id="KW-1185">Reference proteome</keyword>
<dbReference type="Gene3D" id="1.25.40.550">
    <property type="entry name" value="Aar2, C-terminal domain-like"/>
    <property type="match status" value="1"/>
</dbReference>
<gene>
    <name evidence="5" type="ORF">N7456_011049</name>
</gene>
<dbReference type="GO" id="GO:0000244">
    <property type="term" value="P:spliceosomal tri-snRNP complex assembly"/>
    <property type="evidence" value="ECO:0007669"/>
    <property type="project" value="TreeGrafter"/>
</dbReference>
<feature type="region of interest" description="Disordered" evidence="2">
    <location>
        <begin position="147"/>
        <end position="185"/>
    </location>
</feature>
<evidence type="ECO:0000259" key="4">
    <source>
        <dbReference type="Pfam" id="PF20981"/>
    </source>
</evidence>
<dbReference type="Proteomes" id="UP001149165">
    <property type="component" value="Unassembled WGS sequence"/>
</dbReference>
<reference evidence="5" key="2">
    <citation type="journal article" date="2023" name="IMA Fungus">
        <title>Comparative genomic study of the Penicillium genus elucidates a diverse pangenome and 15 lateral gene transfer events.</title>
        <authorList>
            <person name="Petersen C."/>
            <person name="Sorensen T."/>
            <person name="Nielsen M.R."/>
            <person name="Sondergaard T.E."/>
            <person name="Sorensen J.L."/>
            <person name="Fitzpatrick D.A."/>
            <person name="Frisvad J.C."/>
            <person name="Nielsen K.L."/>
        </authorList>
    </citation>
    <scope>NUCLEOTIDE SEQUENCE</scope>
    <source>
        <strain evidence="5">IBT 30069</strain>
    </source>
</reference>
<feature type="region of interest" description="Disordered" evidence="2">
    <location>
        <begin position="454"/>
        <end position="485"/>
    </location>
</feature>
<comment type="similarity">
    <text evidence="1">Belongs to the AAR2 family.</text>
</comment>
<feature type="compositionally biased region" description="Polar residues" evidence="2">
    <location>
        <begin position="164"/>
        <end position="177"/>
    </location>
</feature>
<dbReference type="PANTHER" id="PTHR12689">
    <property type="entry name" value="A1 CISTRON SPLICING FACTOR AAR2-RELATED"/>
    <property type="match status" value="1"/>
</dbReference>
<dbReference type="InterPro" id="IPR033648">
    <property type="entry name" value="AAR2_C"/>
</dbReference>
<reference evidence="5" key="1">
    <citation type="submission" date="2022-11" db="EMBL/GenBank/DDBJ databases">
        <authorList>
            <person name="Petersen C."/>
        </authorList>
    </citation>
    <scope>NUCLEOTIDE SEQUENCE</scope>
    <source>
        <strain evidence="5">IBT 30069</strain>
    </source>
</reference>
<dbReference type="Gene3D" id="2.60.34.20">
    <property type="match status" value="1"/>
</dbReference>
<feature type="region of interest" description="Disordered" evidence="2">
    <location>
        <begin position="229"/>
        <end position="251"/>
    </location>
</feature>
<evidence type="ECO:0008006" key="7">
    <source>
        <dbReference type="Google" id="ProtNLM"/>
    </source>
</evidence>
<evidence type="ECO:0000259" key="3">
    <source>
        <dbReference type="Pfam" id="PF05282"/>
    </source>
</evidence>
<comment type="caution">
    <text evidence="5">The sequence shown here is derived from an EMBL/GenBank/DDBJ whole genome shotgun (WGS) entry which is preliminary data.</text>
</comment>
<dbReference type="EMBL" id="JAPQKH010000007">
    <property type="protein sequence ID" value="KAJ5087433.1"/>
    <property type="molecule type" value="Genomic_DNA"/>
</dbReference>
<dbReference type="CDD" id="cd13777">
    <property type="entry name" value="Aar2_N"/>
    <property type="match status" value="1"/>
</dbReference>
<accession>A0A9W9JZI4</accession>
<protein>
    <recommendedName>
        <fullName evidence="7">A1 cistron-splicing factor</fullName>
    </recommendedName>
</protein>
<dbReference type="InterPro" id="IPR007946">
    <property type="entry name" value="AAR2"/>
</dbReference>
<dbReference type="Pfam" id="PF20981">
    <property type="entry name" value="AAR2_1st"/>
    <property type="match status" value="1"/>
</dbReference>
<dbReference type="AlphaFoldDB" id="A0A9W9JZI4"/>
<dbReference type="CDD" id="cd13778">
    <property type="entry name" value="Aar2_C"/>
    <property type="match status" value="1"/>
</dbReference>
<name>A0A9W9JZI4_9EURO</name>
<feature type="domain" description="AAR2 C-terminal" evidence="3">
    <location>
        <begin position="260"/>
        <end position="437"/>
    </location>
</feature>
<dbReference type="PANTHER" id="PTHR12689:SF4">
    <property type="entry name" value="PROTEIN AAR2 HOMOLOG"/>
    <property type="match status" value="1"/>
</dbReference>
<feature type="domain" description="AAR2 N-terminal" evidence="4">
    <location>
        <begin position="9"/>
        <end position="207"/>
    </location>
</feature>
<evidence type="ECO:0000313" key="5">
    <source>
        <dbReference type="EMBL" id="KAJ5087433.1"/>
    </source>
</evidence>
<organism evidence="5 6">
    <name type="scientific">Penicillium angulare</name>
    <dbReference type="NCBI Taxonomy" id="116970"/>
    <lineage>
        <taxon>Eukaryota</taxon>
        <taxon>Fungi</taxon>
        <taxon>Dikarya</taxon>
        <taxon>Ascomycota</taxon>
        <taxon>Pezizomycotina</taxon>
        <taxon>Eurotiomycetes</taxon>
        <taxon>Eurotiomycetidae</taxon>
        <taxon>Eurotiales</taxon>
        <taxon>Aspergillaceae</taxon>
        <taxon>Penicillium</taxon>
    </lineage>
</organism>
<dbReference type="InterPro" id="IPR033647">
    <property type="entry name" value="Aar2_N"/>
</dbReference>
<feature type="compositionally biased region" description="Acidic residues" evidence="2">
    <location>
        <begin position="454"/>
        <end position="471"/>
    </location>
</feature>
<evidence type="ECO:0000256" key="2">
    <source>
        <dbReference type="SAM" id="MobiDB-lite"/>
    </source>
</evidence>
<dbReference type="InterPro" id="IPR038514">
    <property type="entry name" value="AAR2_C_sf"/>
</dbReference>
<sequence length="485" mass="55459">MSSILRPAPTMLLPELPPKTLVGIDLITFTSTPKFHGIRDLPDGWHFLYTGTTESLSLRSGAWFYVGDINALPHEHKDSALVPRKSNQNQDSGPVIYIWKWSSDTESLTSLKPGDATDTRMAMYYKANLASIWQSGGLFQYRSRITRPPAKDNSESNENENSEQVDQTIQSEQAQIQDDQETEEIGREDWRLLTNRLSPRLLSRIVGDPNYDLDTHPRWMVTSASTADRDADHIPGLDPQKVSEDGVPETTGEQERAFRFVEIDLKYTWREGAVGRERTTAALDRSWALGDLIHSISRYSNPVSGEIAFDESVGERDLLGEMQFTFLMVLTMMNYSCLQQWKRILELVLTSSVAIVEREAFVTEFLALLLRQLKRCDDVEGGLFDMDGDDGGAFLRDMLKKLRRSVDERVRVDDKSMVRDELACLERWVKEEYDWELAHESFVKRGMVRLEDGEEVEIDMNDDDDEDEETGEYAPMVVDSEQNQF</sequence>
<evidence type="ECO:0000313" key="6">
    <source>
        <dbReference type="Proteomes" id="UP001149165"/>
    </source>
</evidence>
<evidence type="ECO:0000256" key="1">
    <source>
        <dbReference type="ARBA" id="ARBA00006281"/>
    </source>
</evidence>
<dbReference type="OrthoDB" id="201752at2759"/>
<dbReference type="InterPro" id="IPR038516">
    <property type="entry name" value="AAR2_N_sf"/>
</dbReference>
<dbReference type="Pfam" id="PF05282">
    <property type="entry name" value="AAR2"/>
    <property type="match status" value="1"/>
</dbReference>
<proteinExistence type="inferred from homology"/>